<sequence>MSIWVLRPFSQIARLMSLVRMREGGCETLRNLYPHDRFVTLPDAMYWFGLGTGQFLHYAKFPATAWEISPSFPEASPGFPDPRGLAELGRWT</sequence>
<reference evidence="1" key="1">
    <citation type="journal article" date="2022" name="bioRxiv">
        <title>Sequencing and chromosome-scale assembly of the giantPleurodeles waltlgenome.</title>
        <authorList>
            <person name="Brown T."/>
            <person name="Elewa A."/>
            <person name="Iarovenko S."/>
            <person name="Subramanian E."/>
            <person name="Araus A.J."/>
            <person name="Petzold A."/>
            <person name="Susuki M."/>
            <person name="Suzuki K.-i.T."/>
            <person name="Hayashi T."/>
            <person name="Toyoda A."/>
            <person name="Oliveira C."/>
            <person name="Osipova E."/>
            <person name="Leigh N.D."/>
            <person name="Simon A."/>
            <person name="Yun M.H."/>
        </authorList>
    </citation>
    <scope>NUCLEOTIDE SEQUENCE</scope>
    <source>
        <strain evidence="1">20211129_DDA</strain>
        <tissue evidence="1">Liver</tissue>
    </source>
</reference>
<dbReference type="EMBL" id="JANPWB010000013">
    <property type="protein sequence ID" value="KAJ1107785.1"/>
    <property type="molecule type" value="Genomic_DNA"/>
</dbReference>
<proteinExistence type="predicted"/>
<evidence type="ECO:0000313" key="2">
    <source>
        <dbReference type="Proteomes" id="UP001066276"/>
    </source>
</evidence>
<dbReference type="AlphaFoldDB" id="A0AAV7MYH4"/>
<gene>
    <name evidence="1" type="ORF">NDU88_005174</name>
</gene>
<name>A0AAV7MYH4_PLEWA</name>
<organism evidence="1 2">
    <name type="scientific">Pleurodeles waltl</name>
    <name type="common">Iberian ribbed newt</name>
    <dbReference type="NCBI Taxonomy" id="8319"/>
    <lineage>
        <taxon>Eukaryota</taxon>
        <taxon>Metazoa</taxon>
        <taxon>Chordata</taxon>
        <taxon>Craniata</taxon>
        <taxon>Vertebrata</taxon>
        <taxon>Euteleostomi</taxon>
        <taxon>Amphibia</taxon>
        <taxon>Batrachia</taxon>
        <taxon>Caudata</taxon>
        <taxon>Salamandroidea</taxon>
        <taxon>Salamandridae</taxon>
        <taxon>Pleurodelinae</taxon>
        <taxon>Pleurodeles</taxon>
    </lineage>
</organism>
<protein>
    <submittedName>
        <fullName evidence="1">Uncharacterized protein</fullName>
    </submittedName>
</protein>
<keyword evidence="2" id="KW-1185">Reference proteome</keyword>
<accession>A0AAV7MYH4</accession>
<comment type="caution">
    <text evidence="1">The sequence shown here is derived from an EMBL/GenBank/DDBJ whole genome shotgun (WGS) entry which is preliminary data.</text>
</comment>
<evidence type="ECO:0000313" key="1">
    <source>
        <dbReference type="EMBL" id="KAJ1107785.1"/>
    </source>
</evidence>
<dbReference type="Proteomes" id="UP001066276">
    <property type="component" value="Chromosome 9"/>
</dbReference>